<evidence type="ECO:0000313" key="7">
    <source>
        <dbReference type="Proteomes" id="UP000741360"/>
    </source>
</evidence>
<dbReference type="GO" id="GO:0019213">
    <property type="term" value="F:deacetylase activity"/>
    <property type="evidence" value="ECO:0007669"/>
    <property type="project" value="TreeGrafter"/>
</dbReference>
<protein>
    <submittedName>
        <fullName evidence="6">ChbG/HpnK family deacetylase</fullName>
    </submittedName>
</protein>
<dbReference type="PANTHER" id="PTHR31609:SF1">
    <property type="entry name" value="CARBOHYDRATE DEACETYLASE"/>
    <property type="match status" value="1"/>
</dbReference>
<evidence type="ECO:0000256" key="1">
    <source>
        <dbReference type="ARBA" id="ARBA00001946"/>
    </source>
</evidence>
<dbReference type="InterPro" id="IPR006879">
    <property type="entry name" value="YdjC-like"/>
</dbReference>
<dbReference type="PANTHER" id="PTHR31609">
    <property type="entry name" value="YDJC DEACETYLASE FAMILY MEMBER"/>
    <property type="match status" value="1"/>
</dbReference>
<dbReference type="Pfam" id="PF04794">
    <property type="entry name" value="YdjC"/>
    <property type="match status" value="1"/>
</dbReference>
<evidence type="ECO:0000256" key="3">
    <source>
        <dbReference type="ARBA" id="ARBA00022801"/>
    </source>
</evidence>
<dbReference type="GO" id="GO:0005975">
    <property type="term" value="P:carbohydrate metabolic process"/>
    <property type="evidence" value="ECO:0007669"/>
    <property type="project" value="InterPro"/>
</dbReference>
<dbReference type="EMBL" id="JACPSX010000015">
    <property type="protein sequence ID" value="MBI3013646.1"/>
    <property type="molecule type" value="Genomic_DNA"/>
</dbReference>
<proteinExistence type="predicted"/>
<evidence type="ECO:0000256" key="2">
    <source>
        <dbReference type="ARBA" id="ARBA00022723"/>
    </source>
</evidence>
<accession>A0A932M055</accession>
<dbReference type="GO" id="GO:0016787">
    <property type="term" value="F:hydrolase activity"/>
    <property type="evidence" value="ECO:0007669"/>
    <property type="project" value="UniProtKB-KW"/>
</dbReference>
<name>A0A932M055_UNCTE</name>
<dbReference type="InterPro" id="IPR011330">
    <property type="entry name" value="Glyco_hydro/deAcase_b/a-brl"/>
</dbReference>
<keyword evidence="2" id="KW-0479">Metal-binding</keyword>
<evidence type="ECO:0000256" key="4">
    <source>
        <dbReference type="ARBA" id="ARBA00022842"/>
    </source>
</evidence>
<keyword evidence="4" id="KW-0460">Magnesium</keyword>
<keyword evidence="3" id="KW-0378">Hydrolase</keyword>
<reference evidence="6" key="1">
    <citation type="submission" date="2020-07" db="EMBL/GenBank/DDBJ databases">
        <title>Huge and variable diversity of episymbiotic CPR bacteria and DPANN archaea in groundwater ecosystems.</title>
        <authorList>
            <person name="He C.Y."/>
            <person name="Keren R."/>
            <person name="Whittaker M."/>
            <person name="Farag I.F."/>
            <person name="Doudna J."/>
            <person name="Cate J.H.D."/>
            <person name="Banfield J.F."/>
        </authorList>
    </citation>
    <scope>NUCLEOTIDE SEQUENCE</scope>
    <source>
        <strain evidence="6">NC_groundwater_717_Ag_S-0.2um_59_8</strain>
    </source>
</reference>
<evidence type="ECO:0000256" key="5">
    <source>
        <dbReference type="ARBA" id="ARBA00023277"/>
    </source>
</evidence>
<dbReference type="AlphaFoldDB" id="A0A932M055"/>
<comment type="cofactor">
    <cofactor evidence="1">
        <name>Mg(2+)</name>
        <dbReference type="ChEBI" id="CHEBI:18420"/>
    </cofactor>
</comment>
<comment type="caution">
    <text evidence="6">The sequence shown here is derived from an EMBL/GenBank/DDBJ whole genome shotgun (WGS) entry which is preliminary data.</text>
</comment>
<evidence type="ECO:0000313" key="6">
    <source>
        <dbReference type="EMBL" id="MBI3013646.1"/>
    </source>
</evidence>
<dbReference type="Gene3D" id="3.20.20.370">
    <property type="entry name" value="Glycoside hydrolase/deacetylase"/>
    <property type="match status" value="1"/>
</dbReference>
<dbReference type="Proteomes" id="UP000741360">
    <property type="component" value="Unassembled WGS sequence"/>
</dbReference>
<keyword evidence="5" id="KW-0119">Carbohydrate metabolism</keyword>
<organism evidence="6 7">
    <name type="scientific">Tectimicrobiota bacterium</name>
    <dbReference type="NCBI Taxonomy" id="2528274"/>
    <lineage>
        <taxon>Bacteria</taxon>
        <taxon>Pseudomonadati</taxon>
        <taxon>Nitrospinota/Tectimicrobiota group</taxon>
        <taxon>Candidatus Tectimicrobiota</taxon>
    </lineage>
</organism>
<dbReference type="GO" id="GO:0046872">
    <property type="term" value="F:metal ion binding"/>
    <property type="evidence" value="ECO:0007669"/>
    <property type="project" value="UniProtKB-KW"/>
</dbReference>
<gene>
    <name evidence="6" type="ORF">HYY65_00970</name>
</gene>
<dbReference type="SUPFAM" id="SSF88713">
    <property type="entry name" value="Glycoside hydrolase/deacetylase"/>
    <property type="match status" value="1"/>
</dbReference>
<sequence>MSAQHFLIVNADDFNLTPAVSRGIVTSHREGIVTSTTAMVNLPGLEENLALLVHVPSLGVGLHVNLTLGPPVSPPNEVPSLIDEKGQFIRDPKGLAARARLEEVARELAAQRERFDRVFPRAPTHVDSHHHVHHLEPLDQLFLDSCRRWGLPLRSANSSLREKARSLEIPTPDHFLGDVSEAPYWSEENLSATLESLPEGVTELMCHPGYWEDSIITSSYSTQREGELKALCSPHLPPILDTRGIVLTIFATLGKNSAQTSREKRI</sequence>